<keyword evidence="3" id="KW-0540">Nuclease</keyword>
<dbReference type="InterPro" id="IPR012933">
    <property type="entry name" value="HicA_mRNA_interferase"/>
</dbReference>
<keyword evidence="4" id="KW-0255">Endonuclease</keyword>
<dbReference type="Proteomes" id="UP000318711">
    <property type="component" value="Unassembled WGS sequence"/>
</dbReference>
<evidence type="ECO:0000256" key="3">
    <source>
        <dbReference type="ARBA" id="ARBA00022722"/>
    </source>
</evidence>
<reference evidence="8 9" key="1">
    <citation type="submission" date="2017-07" db="EMBL/GenBank/DDBJ databases">
        <title>Mechanisms for carbon and nitrogen cycling indicate functional differentiation within the Candidate Phyla Radiation.</title>
        <authorList>
            <person name="Danczak R.E."/>
            <person name="Johnston M.D."/>
            <person name="Kenah C."/>
            <person name="Slattery M."/>
            <person name="Wrighton K.C."/>
            <person name="Wilkins M.J."/>
        </authorList>
    </citation>
    <scope>NUCLEOTIDE SEQUENCE [LARGE SCALE GENOMIC DNA]</scope>
    <source>
        <strain evidence="8">Licking1014_2</strain>
    </source>
</reference>
<dbReference type="GO" id="GO:0016787">
    <property type="term" value="F:hydrolase activity"/>
    <property type="evidence" value="ECO:0007669"/>
    <property type="project" value="UniProtKB-KW"/>
</dbReference>
<evidence type="ECO:0000256" key="5">
    <source>
        <dbReference type="ARBA" id="ARBA00022801"/>
    </source>
</evidence>
<evidence type="ECO:0000256" key="2">
    <source>
        <dbReference type="ARBA" id="ARBA00022649"/>
    </source>
</evidence>
<evidence type="ECO:0000313" key="9">
    <source>
        <dbReference type="Proteomes" id="UP000318711"/>
    </source>
</evidence>
<keyword evidence="2" id="KW-1277">Toxin-antitoxin system</keyword>
<evidence type="ECO:0000256" key="6">
    <source>
        <dbReference type="ARBA" id="ARBA00022884"/>
    </source>
</evidence>
<dbReference type="InterPro" id="IPR038570">
    <property type="entry name" value="HicA_sf"/>
</dbReference>
<evidence type="ECO:0000256" key="4">
    <source>
        <dbReference type="ARBA" id="ARBA00022759"/>
    </source>
</evidence>
<keyword evidence="7" id="KW-0346">Stress response</keyword>
<dbReference type="Gene3D" id="3.30.920.30">
    <property type="entry name" value="Hypothetical protein"/>
    <property type="match status" value="1"/>
</dbReference>
<evidence type="ECO:0000256" key="1">
    <source>
        <dbReference type="ARBA" id="ARBA00006620"/>
    </source>
</evidence>
<sequence length="57" mass="6672">MEKAGFVYIRQKGSHRIFRKGDRLLVIPHHNKDLKRPTLKGIIEQAGMTEEEFIKLP</sequence>
<dbReference type="AlphaFoldDB" id="A0A554LWN3"/>
<dbReference type="GO" id="GO:0003729">
    <property type="term" value="F:mRNA binding"/>
    <property type="evidence" value="ECO:0007669"/>
    <property type="project" value="InterPro"/>
</dbReference>
<evidence type="ECO:0000256" key="7">
    <source>
        <dbReference type="ARBA" id="ARBA00023016"/>
    </source>
</evidence>
<keyword evidence="6" id="KW-0694">RNA-binding</keyword>
<dbReference type="Pfam" id="PF07927">
    <property type="entry name" value="HicA_toxin"/>
    <property type="match status" value="1"/>
</dbReference>
<evidence type="ECO:0008006" key="10">
    <source>
        <dbReference type="Google" id="ProtNLM"/>
    </source>
</evidence>
<protein>
    <recommendedName>
        <fullName evidence="10">YcfA family protein</fullName>
    </recommendedName>
</protein>
<comment type="caution">
    <text evidence="8">The sequence shown here is derived from an EMBL/GenBank/DDBJ whole genome shotgun (WGS) entry which is preliminary data.</text>
</comment>
<name>A0A554LWN3_9BACT</name>
<dbReference type="GO" id="GO:0004519">
    <property type="term" value="F:endonuclease activity"/>
    <property type="evidence" value="ECO:0007669"/>
    <property type="project" value="UniProtKB-KW"/>
</dbReference>
<dbReference type="EMBL" id="VMGL01000007">
    <property type="protein sequence ID" value="TSC97271.1"/>
    <property type="molecule type" value="Genomic_DNA"/>
</dbReference>
<gene>
    <name evidence="8" type="ORF">CEN88_87</name>
</gene>
<accession>A0A554LWN3</accession>
<dbReference type="SUPFAM" id="SSF54786">
    <property type="entry name" value="YcfA/nrd intein domain"/>
    <property type="match status" value="1"/>
</dbReference>
<organism evidence="8 9">
    <name type="scientific">Candidatus Berkelbacteria bacterium Licking1014_2</name>
    <dbReference type="NCBI Taxonomy" id="2017146"/>
    <lineage>
        <taxon>Bacteria</taxon>
        <taxon>Candidatus Berkelbacteria</taxon>
    </lineage>
</organism>
<comment type="similarity">
    <text evidence="1">Belongs to the HicA mRNA interferase family.</text>
</comment>
<keyword evidence="5" id="KW-0378">Hydrolase</keyword>
<evidence type="ECO:0000313" key="8">
    <source>
        <dbReference type="EMBL" id="TSC97271.1"/>
    </source>
</evidence>
<proteinExistence type="inferred from homology"/>